<dbReference type="InterPro" id="IPR001789">
    <property type="entry name" value="Sig_transdc_resp-reg_receiver"/>
</dbReference>
<gene>
    <name evidence="4" type="ORF">A4R35_22960</name>
</gene>
<feature type="modified residue" description="4-aspartylphosphate" evidence="2">
    <location>
        <position position="55"/>
    </location>
</feature>
<dbReference type="Pfam" id="PF00072">
    <property type="entry name" value="Response_reg"/>
    <property type="match status" value="1"/>
</dbReference>
<evidence type="ECO:0000256" key="1">
    <source>
        <dbReference type="ARBA" id="ARBA00022553"/>
    </source>
</evidence>
<evidence type="ECO:0000256" key="2">
    <source>
        <dbReference type="PROSITE-ProRule" id="PRU00169"/>
    </source>
</evidence>
<dbReference type="OrthoDB" id="9790669at2"/>
<dbReference type="InterPro" id="IPR050595">
    <property type="entry name" value="Bact_response_regulator"/>
</dbReference>
<dbReference type="SMART" id="SM00448">
    <property type="entry name" value="REC"/>
    <property type="match status" value="1"/>
</dbReference>
<name>A0A328VRQ9_9CHLR</name>
<dbReference type="AlphaFoldDB" id="A0A328VRQ9"/>
<evidence type="ECO:0000313" key="5">
    <source>
        <dbReference type="Proteomes" id="UP000248706"/>
    </source>
</evidence>
<dbReference type="PANTHER" id="PTHR44591:SF3">
    <property type="entry name" value="RESPONSE REGULATORY DOMAIN-CONTAINING PROTEIN"/>
    <property type="match status" value="1"/>
</dbReference>
<keyword evidence="1 2" id="KW-0597">Phosphoprotein</keyword>
<dbReference type="Proteomes" id="UP000248706">
    <property type="component" value="Unassembled WGS sequence"/>
</dbReference>
<dbReference type="PANTHER" id="PTHR44591">
    <property type="entry name" value="STRESS RESPONSE REGULATOR PROTEIN 1"/>
    <property type="match status" value="1"/>
</dbReference>
<feature type="domain" description="Response regulatory" evidence="3">
    <location>
        <begin position="4"/>
        <end position="122"/>
    </location>
</feature>
<evidence type="ECO:0000313" key="4">
    <source>
        <dbReference type="EMBL" id="RAQ98420.1"/>
    </source>
</evidence>
<organism evidence="4 5">
    <name type="scientific">Thermogemmatispora tikiterensis</name>
    <dbReference type="NCBI Taxonomy" id="1825093"/>
    <lineage>
        <taxon>Bacteria</taxon>
        <taxon>Bacillati</taxon>
        <taxon>Chloroflexota</taxon>
        <taxon>Ktedonobacteria</taxon>
        <taxon>Thermogemmatisporales</taxon>
        <taxon>Thermogemmatisporaceae</taxon>
        <taxon>Thermogemmatispora</taxon>
    </lineage>
</organism>
<dbReference type="PROSITE" id="PS50110">
    <property type="entry name" value="RESPONSE_REGULATORY"/>
    <property type="match status" value="1"/>
</dbReference>
<dbReference type="Gene3D" id="3.40.50.2300">
    <property type="match status" value="1"/>
</dbReference>
<proteinExistence type="predicted"/>
<dbReference type="RefSeq" id="WP_112433699.1">
    <property type="nucleotide sequence ID" value="NZ_MCIF01000002.1"/>
</dbReference>
<reference evidence="4 5" key="1">
    <citation type="submission" date="2016-08" db="EMBL/GenBank/DDBJ databases">
        <title>Analysis of Carbohydrate Active Enzymes in Thermogemmatispora T81 Reveals Carbohydrate Degradation Ability.</title>
        <authorList>
            <person name="Tomazini A."/>
            <person name="Lal S."/>
            <person name="Stott M."/>
            <person name="Henrissat B."/>
            <person name="Polikarpov I."/>
            <person name="Sparling R."/>
            <person name="Levin D.B."/>
        </authorList>
    </citation>
    <scope>NUCLEOTIDE SEQUENCE [LARGE SCALE GENOMIC DNA]</scope>
    <source>
        <strain evidence="4 5">T81</strain>
    </source>
</reference>
<evidence type="ECO:0000259" key="3">
    <source>
        <dbReference type="PROSITE" id="PS50110"/>
    </source>
</evidence>
<protein>
    <recommendedName>
        <fullName evidence="3">Response regulatory domain-containing protein</fullName>
    </recommendedName>
</protein>
<dbReference type="InterPro" id="IPR011006">
    <property type="entry name" value="CheY-like_superfamily"/>
</dbReference>
<dbReference type="GO" id="GO:0000160">
    <property type="term" value="P:phosphorelay signal transduction system"/>
    <property type="evidence" value="ECO:0007669"/>
    <property type="project" value="InterPro"/>
</dbReference>
<keyword evidence="5" id="KW-1185">Reference proteome</keyword>
<sequence>MPGTVHIVDDSAICRLIVALALQRAGFGVCCHRDGLSALQELARSPEPPALLLVDPGVARLDGYELIRLLRQQPRLSAIPIVLMSAQQGWRERLRARLVGASAFVGKPFFIDQLVALVRRLTRASPNPTPPPATPVTPPFSPPVPLAILPGSFFIGGETLLPTIPPSGAASFQQDQKGASRL</sequence>
<dbReference type="EMBL" id="MCIF01000002">
    <property type="protein sequence ID" value="RAQ98420.1"/>
    <property type="molecule type" value="Genomic_DNA"/>
</dbReference>
<accession>A0A328VRQ9</accession>
<comment type="caution">
    <text evidence="4">The sequence shown here is derived from an EMBL/GenBank/DDBJ whole genome shotgun (WGS) entry which is preliminary data.</text>
</comment>
<dbReference type="SUPFAM" id="SSF52172">
    <property type="entry name" value="CheY-like"/>
    <property type="match status" value="1"/>
</dbReference>